<dbReference type="GO" id="GO:0004401">
    <property type="term" value="F:histidinol-phosphatase activity"/>
    <property type="evidence" value="ECO:0007669"/>
    <property type="project" value="UniProtKB-UniRule"/>
</dbReference>
<keyword evidence="5 8" id="KW-0378">Hydrolase</keyword>
<keyword evidence="4 8" id="KW-0028">Amino-acid biosynthesis</keyword>
<evidence type="ECO:0000256" key="4">
    <source>
        <dbReference type="ARBA" id="ARBA00022605"/>
    </source>
</evidence>
<evidence type="ECO:0000256" key="3">
    <source>
        <dbReference type="ARBA" id="ARBA00013085"/>
    </source>
</evidence>
<evidence type="ECO:0000256" key="5">
    <source>
        <dbReference type="ARBA" id="ARBA00022801"/>
    </source>
</evidence>
<evidence type="ECO:0000256" key="1">
    <source>
        <dbReference type="ARBA" id="ARBA00004970"/>
    </source>
</evidence>
<protein>
    <recommendedName>
        <fullName evidence="3 8">Histidinol-phosphatase</fullName>
        <shortName evidence="8">HolPase</shortName>
        <ecNumber evidence="3 8">3.1.3.15</ecNumber>
    </recommendedName>
</protein>
<proteinExistence type="inferred from homology"/>
<evidence type="ECO:0000256" key="7">
    <source>
        <dbReference type="ARBA" id="ARBA00049158"/>
    </source>
</evidence>
<sequence>MKEKIESVQKYNLHTHTYRCKHAEGDVMEYAAEASERGIEVLGFSEHPPLHPEDIWTPFRMEEDELDDYFQAISDAREQFPQMKILAGFEMDLYPGFKSYYEDTFLHREDLDYLIGGVHWIKYRGEWMWIQKADTAGHLIEYVKEITGLIESGLMSFITHPDSFAYGYLEWDADAEACSRDILSAAEEYNVPLEINGYGLRKPDIDTPAGPRKAYPLNKFWELASGYDVTVVCNSDAHRPGDVAGGLDGCHRIIEQFHLKHHPVAEAMKEVSSPYKVLNR</sequence>
<evidence type="ECO:0000313" key="10">
    <source>
        <dbReference type="EMBL" id="MDC7225579.1"/>
    </source>
</evidence>
<dbReference type="CDD" id="cd12110">
    <property type="entry name" value="PHP_HisPPase_Hisj_like"/>
    <property type="match status" value="1"/>
</dbReference>
<comment type="caution">
    <text evidence="10">The sequence shown here is derived from an EMBL/GenBank/DDBJ whole genome shotgun (WGS) entry which is preliminary data.</text>
</comment>
<dbReference type="SUPFAM" id="SSF89550">
    <property type="entry name" value="PHP domain-like"/>
    <property type="match status" value="1"/>
</dbReference>
<dbReference type="InterPro" id="IPR010140">
    <property type="entry name" value="Histidinol_P_phosphatase_HisJ"/>
</dbReference>
<dbReference type="AlphaFoldDB" id="A0AAJ1ICG9"/>
<accession>A0AAJ1ICG9</accession>
<dbReference type="PANTHER" id="PTHR21039">
    <property type="entry name" value="HISTIDINOL PHOSPHATASE-RELATED"/>
    <property type="match status" value="1"/>
</dbReference>
<comment type="pathway">
    <text evidence="1 8">Amino-acid biosynthesis; L-histidine biosynthesis; L-histidine from 5-phospho-alpha-D-ribose 1-diphosphate: step 8/9.</text>
</comment>
<dbReference type="InterPro" id="IPR016195">
    <property type="entry name" value="Pol/histidinol_Pase-like"/>
</dbReference>
<keyword evidence="6 8" id="KW-0368">Histidine biosynthesis</keyword>
<comment type="similarity">
    <text evidence="2 8">Belongs to the PHP hydrolase family. HisK subfamily.</text>
</comment>
<gene>
    <name evidence="10" type="ORF">PQJ61_02315</name>
</gene>
<dbReference type="PANTHER" id="PTHR21039:SF0">
    <property type="entry name" value="HISTIDINOL-PHOSPHATASE"/>
    <property type="match status" value="1"/>
</dbReference>
<dbReference type="GO" id="GO:0005737">
    <property type="term" value="C:cytoplasm"/>
    <property type="evidence" value="ECO:0007669"/>
    <property type="project" value="TreeGrafter"/>
</dbReference>
<comment type="catalytic activity">
    <reaction evidence="7 8">
        <text>L-histidinol phosphate + H2O = L-histidinol + phosphate</text>
        <dbReference type="Rhea" id="RHEA:14465"/>
        <dbReference type="ChEBI" id="CHEBI:15377"/>
        <dbReference type="ChEBI" id="CHEBI:43474"/>
        <dbReference type="ChEBI" id="CHEBI:57699"/>
        <dbReference type="ChEBI" id="CHEBI:57980"/>
        <dbReference type="EC" id="3.1.3.15"/>
    </reaction>
</comment>
<evidence type="ECO:0000256" key="2">
    <source>
        <dbReference type="ARBA" id="ARBA00009152"/>
    </source>
</evidence>
<evidence type="ECO:0000259" key="9">
    <source>
        <dbReference type="Pfam" id="PF02811"/>
    </source>
</evidence>
<reference evidence="10 11" key="1">
    <citation type="submission" date="2022-12" db="EMBL/GenBank/DDBJ databases">
        <title>Metagenome assembled genome from gulf of manar.</title>
        <authorList>
            <person name="Kohli P."/>
            <person name="Pk S."/>
            <person name="Venkata Ramana C."/>
            <person name="Sasikala C."/>
        </authorList>
    </citation>
    <scope>NUCLEOTIDE SEQUENCE [LARGE SCALE GENOMIC DNA]</scope>
    <source>
        <strain evidence="10">JB008</strain>
    </source>
</reference>
<dbReference type="Proteomes" id="UP001221217">
    <property type="component" value="Unassembled WGS sequence"/>
</dbReference>
<feature type="domain" description="PHP" evidence="9">
    <location>
        <begin position="13"/>
        <end position="196"/>
    </location>
</feature>
<evidence type="ECO:0000256" key="6">
    <source>
        <dbReference type="ARBA" id="ARBA00023102"/>
    </source>
</evidence>
<dbReference type="Pfam" id="PF02811">
    <property type="entry name" value="PHP"/>
    <property type="match status" value="1"/>
</dbReference>
<name>A0AAJ1ICG9_9SPIO</name>
<dbReference type="EMBL" id="JAQQAL010000008">
    <property type="protein sequence ID" value="MDC7225579.1"/>
    <property type="molecule type" value="Genomic_DNA"/>
</dbReference>
<dbReference type="Gene3D" id="3.20.20.140">
    <property type="entry name" value="Metal-dependent hydrolases"/>
    <property type="match status" value="1"/>
</dbReference>
<dbReference type="InterPro" id="IPR004013">
    <property type="entry name" value="PHP_dom"/>
</dbReference>
<dbReference type="EC" id="3.1.3.15" evidence="3 8"/>
<organism evidence="10 11">
    <name type="scientific">Candidatus Thalassospirochaeta sargassi</name>
    <dbReference type="NCBI Taxonomy" id="3119039"/>
    <lineage>
        <taxon>Bacteria</taxon>
        <taxon>Pseudomonadati</taxon>
        <taxon>Spirochaetota</taxon>
        <taxon>Spirochaetia</taxon>
        <taxon>Spirochaetales</taxon>
        <taxon>Spirochaetaceae</taxon>
        <taxon>Candidatus Thalassospirochaeta</taxon>
    </lineage>
</organism>
<evidence type="ECO:0000256" key="8">
    <source>
        <dbReference type="RuleBase" id="RU366003"/>
    </source>
</evidence>
<dbReference type="GO" id="GO:0000105">
    <property type="term" value="P:L-histidine biosynthetic process"/>
    <property type="evidence" value="ECO:0007669"/>
    <property type="project" value="UniProtKB-UniRule"/>
</dbReference>
<evidence type="ECO:0000313" key="11">
    <source>
        <dbReference type="Proteomes" id="UP001221217"/>
    </source>
</evidence>